<evidence type="ECO:0000313" key="4">
    <source>
        <dbReference type="EMBL" id="KAK6766216.1"/>
    </source>
</evidence>
<evidence type="ECO:0000256" key="1">
    <source>
        <dbReference type="ARBA" id="ARBA00005537"/>
    </source>
</evidence>
<evidence type="ECO:0000256" key="2">
    <source>
        <dbReference type="ARBA" id="ARBA00023054"/>
    </source>
</evidence>
<reference evidence="4 5" key="1">
    <citation type="submission" date="2023-08" db="EMBL/GenBank/DDBJ databases">
        <title>A Necator americanus chromosomal reference genome.</title>
        <authorList>
            <person name="Ilik V."/>
            <person name="Petrzelkova K.J."/>
            <person name="Pardy F."/>
            <person name="Fuh T."/>
            <person name="Niatou-Singa F.S."/>
            <person name="Gouil Q."/>
            <person name="Baker L."/>
            <person name="Ritchie M.E."/>
            <person name="Jex A.R."/>
            <person name="Gazzola D."/>
            <person name="Li H."/>
            <person name="Toshio Fujiwara R."/>
            <person name="Zhan B."/>
            <person name="Aroian R.V."/>
            <person name="Pafco B."/>
            <person name="Schwarz E.M."/>
        </authorList>
    </citation>
    <scope>NUCLEOTIDE SEQUENCE [LARGE SCALE GENOMIC DNA]</scope>
    <source>
        <strain evidence="4 5">Aroian</strain>
        <tissue evidence="4">Whole animal</tissue>
    </source>
</reference>
<evidence type="ECO:0000313" key="5">
    <source>
        <dbReference type="Proteomes" id="UP001303046"/>
    </source>
</evidence>
<feature type="compositionally biased region" description="Basic and acidic residues" evidence="3">
    <location>
        <begin position="170"/>
        <end position="184"/>
    </location>
</feature>
<keyword evidence="2" id="KW-0175">Coiled coil</keyword>
<name>A0ABR1EWK3_NECAM</name>
<protein>
    <submittedName>
        <fullName evidence="4">Uncharacterized protein</fullName>
    </submittedName>
</protein>
<feature type="region of interest" description="Disordered" evidence="3">
    <location>
        <begin position="326"/>
        <end position="351"/>
    </location>
</feature>
<comment type="caution">
    <text evidence="4">The sequence shown here is derived from an EMBL/GenBank/DDBJ whole genome shotgun (WGS) entry which is preliminary data.</text>
</comment>
<keyword evidence="5" id="KW-1185">Reference proteome</keyword>
<feature type="region of interest" description="Disordered" evidence="3">
    <location>
        <begin position="159"/>
        <end position="184"/>
    </location>
</feature>
<dbReference type="InterPro" id="IPR008555">
    <property type="entry name" value="SIKE"/>
</dbReference>
<gene>
    <name evidence="4" type="primary">Necator_chrX.g26028</name>
    <name evidence="4" type="ORF">RB195_025862</name>
</gene>
<proteinExistence type="inferred from homology"/>
<evidence type="ECO:0000256" key="3">
    <source>
        <dbReference type="SAM" id="MobiDB-lite"/>
    </source>
</evidence>
<dbReference type="Proteomes" id="UP001303046">
    <property type="component" value="Unassembled WGS sequence"/>
</dbReference>
<organism evidence="4 5">
    <name type="scientific">Necator americanus</name>
    <name type="common">Human hookworm</name>
    <dbReference type="NCBI Taxonomy" id="51031"/>
    <lineage>
        <taxon>Eukaryota</taxon>
        <taxon>Metazoa</taxon>
        <taxon>Ecdysozoa</taxon>
        <taxon>Nematoda</taxon>
        <taxon>Chromadorea</taxon>
        <taxon>Rhabditida</taxon>
        <taxon>Rhabditina</taxon>
        <taxon>Rhabditomorpha</taxon>
        <taxon>Strongyloidea</taxon>
        <taxon>Ancylostomatidae</taxon>
        <taxon>Bunostominae</taxon>
        <taxon>Necator</taxon>
    </lineage>
</organism>
<accession>A0ABR1EWK3</accession>
<comment type="similarity">
    <text evidence="1">Belongs to the SIKE family.</text>
</comment>
<dbReference type="EMBL" id="JAVFWL010000006">
    <property type="protein sequence ID" value="KAK6766216.1"/>
    <property type="molecule type" value="Genomic_DNA"/>
</dbReference>
<dbReference type="Pfam" id="PF05769">
    <property type="entry name" value="SIKE"/>
    <property type="match status" value="1"/>
</dbReference>
<sequence>MKLKRRRFSYLTRKHTTSALAIRVYKHMLSVLDAKSDRTLTGSDTDLRDQSVNAELNEQNFFDNSGFVYQDELLDDIDSRYISNLFFDTETHYNNTPFYHSDPHYIDPSMAFITPIDIPTLIKDFQRIVVELKESDRINHSLAYAHRVADIIQRRSGDTPLRHIPGQDFETEHKENRNRQLRDLDTENRQLRQLYEDAQWTLHLVMESHRRELESHFGHDNALSLPSERQNDAETNNIRQKFYQNAALMARGVNEVLQHEKRMNEAFAQRIRELEVENEVLRCVLESRPGVDVDAVIDRLEHRMLLSSTGSLGDISTNSSADFEYHDNQDVNATPVKKKSKSSFATSADVK</sequence>